<evidence type="ECO:0000256" key="4">
    <source>
        <dbReference type="ARBA" id="ARBA00022801"/>
    </source>
</evidence>
<comment type="cofactor">
    <cofactor evidence="1">
        <name>Mg(2+)</name>
        <dbReference type="ChEBI" id="CHEBI:18420"/>
    </cofactor>
</comment>
<evidence type="ECO:0000256" key="7">
    <source>
        <dbReference type="ARBA" id="ARBA00066578"/>
    </source>
</evidence>
<keyword evidence="5" id="KW-0460">Magnesium</keyword>
<evidence type="ECO:0000256" key="1">
    <source>
        <dbReference type="ARBA" id="ARBA00001946"/>
    </source>
</evidence>
<evidence type="ECO:0000256" key="8">
    <source>
        <dbReference type="ARBA" id="ARBA00083904"/>
    </source>
</evidence>
<dbReference type="FunFam" id="1.10.150.240:FF:000001">
    <property type="entry name" value="Haloacid dehalogenase-like hydrolase domain"/>
    <property type="match status" value="1"/>
</dbReference>
<dbReference type="PANTHER" id="PTHR18901:SF38">
    <property type="entry name" value="PSEUDOURIDINE-5'-PHOSPHATASE"/>
    <property type="match status" value="1"/>
</dbReference>
<dbReference type="GO" id="GO:0046872">
    <property type="term" value="F:metal ion binding"/>
    <property type="evidence" value="ECO:0007669"/>
    <property type="project" value="UniProtKB-KW"/>
</dbReference>
<dbReference type="NCBIfam" id="TIGR01509">
    <property type="entry name" value="HAD-SF-IA-v3"/>
    <property type="match status" value="1"/>
</dbReference>
<reference evidence="9" key="1">
    <citation type="submission" date="2022-05" db="EMBL/GenBank/DDBJ databases">
        <authorList>
            <person name="Okamura Y."/>
        </authorList>
    </citation>
    <scope>NUCLEOTIDE SEQUENCE</scope>
</reference>
<dbReference type="InterPro" id="IPR023198">
    <property type="entry name" value="PGP-like_dom2"/>
</dbReference>
<dbReference type="AlphaFoldDB" id="A0A9P0XAG0"/>
<dbReference type="EC" id="3.1.3.96" evidence="7"/>
<comment type="caution">
    <text evidence="9">The sequence shown here is derived from an EMBL/GenBank/DDBJ whole genome shotgun (WGS) entry which is preliminary data.</text>
</comment>
<dbReference type="InterPro" id="IPR006439">
    <property type="entry name" value="HAD-SF_hydro_IA"/>
</dbReference>
<comment type="similarity">
    <text evidence="2">Belongs to the HAD-like hydrolase superfamily. CbbY/CbbZ/Gph/YieH family.</text>
</comment>
<comment type="catalytic activity">
    <reaction evidence="6">
        <text>psi-UMP + H2O = pseudouridine + phosphate</text>
        <dbReference type="Rhea" id="RHEA:10944"/>
        <dbReference type="ChEBI" id="CHEBI:15377"/>
        <dbReference type="ChEBI" id="CHEBI:17802"/>
        <dbReference type="ChEBI" id="CHEBI:43474"/>
        <dbReference type="ChEBI" id="CHEBI:58380"/>
        <dbReference type="EC" id="3.1.3.96"/>
    </reaction>
</comment>
<evidence type="ECO:0000313" key="9">
    <source>
        <dbReference type="EMBL" id="CAH4027641.1"/>
    </source>
</evidence>
<dbReference type="Gene3D" id="1.10.150.240">
    <property type="entry name" value="Putative phosphatase, domain 2"/>
    <property type="match status" value="1"/>
</dbReference>
<dbReference type="GO" id="GO:1990738">
    <property type="term" value="F:pseudouridine 5'-phosphatase activity"/>
    <property type="evidence" value="ECO:0007669"/>
    <property type="project" value="UniProtKB-EC"/>
</dbReference>
<dbReference type="EMBL" id="CALOZG010000005">
    <property type="protein sequence ID" value="CAH4027641.1"/>
    <property type="molecule type" value="Genomic_DNA"/>
</dbReference>
<evidence type="ECO:0000313" key="10">
    <source>
        <dbReference type="Proteomes" id="UP001152562"/>
    </source>
</evidence>
<evidence type="ECO:0000256" key="6">
    <source>
        <dbReference type="ARBA" id="ARBA00052504"/>
    </source>
</evidence>
<dbReference type="PANTHER" id="PTHR18901">
    <property type="entry name" value="2-DEOXYGLUCOSE-6-PHOSPHATE PHOSPHATASE 2"/>
    <property type="match status" value="1"/>
</dbReference>
<dbReference type="InterPro" id="IPR023214">
    <property type="entry name" value="HAD_sf"/>
</dbReference>
<keyword evidence="4" id="KW-0378">Hydrolase</keyword>
<keyword evidence="10" id="KW-1185">Reference proteome</keyword>
<evidence type="ECO:0000256" key="2">
    <source>
        <dbReference type="ARBA" id="ARBA00006171"/>
    </source>
</evidence>
<dbReference type="SFLD" id="SFLDS00003">
    <property type="entry name" value="Haloacid_Dehalogenase"/>
    <property type="match status" value="1"/>
</dbReference>
<evidence type="ECO:0000256" key="5">
    <source>
        <dbReference type="ARBA" id="ARBA00022842"/>
    </source>
</evidence>
<dbReference type="SFLD" id="SFLDG01129">
    <property type="entry name" value="C1.5:_HAD__Beta-PGM__Phosphata"/>
    <property type="match status" value="1"/>
</dbReference>
<evidence type="ECO:0000256" key="3">
    <source>
        <dbReference type="ARBA" id="ARBA00022723"/>
    </source>
</evidence>
<accession>A0A9P0XAG0</accession>
<protein>
    <recommendedName>
        <fullName evidence="7">pseudouridine 5'-phosphatase</fullName>
        <ecNumber evidence="7">3.1.3.96</ecNumber>
    </recommendedName>
    <alternativeName>
        <fullName evidence="8">Pseudouridine-5'-monophosphatase</fullName>
    </alternativeName>
</protein>
<dbReference type="InterPro" id="IPR041492">
    <property type="entry name" value="HAD_2"/>
</dbReference>
<gene>
    <name evidence="9" type="ORF">PIBRA_LOCUS4770</name>
</gene>
<proteinExistence type="inferred from homology"/>
<dbReference type="Gene3D" id="3.40.50.1000">
    <property type="entry name" value="HAD superfamily/HAD-like"/>
    <property type="match status" value="1"/>
</dbReference>
<dbReference type="FunFam" id="3.40.50.1000:FF:000055">
    <property type="entry name" value="Haloacid dehalogenase-like hydrolase family protein"/>
    <property type="match status" value="1"/>
</dbReference>
<dbReference type="InterPro" id="IPR036412">
    <property type="entry name" value="HAD-like_sf"/>
</dbReference>
<dbReference type="Pfam" id="PF13419">
    <property type="entry name" value="HAD_2"/>
    <property type="match status" value="1"/>
</dbReference>
<dbReference type="SUPFAM" id="SSF56784">
    <property type="entry name" value="HAD-like"/>
    <property type="match status" value="1"/>
</dbReference>
<name>A0A9P0XAG0_PIEBR</name>
<dbReference type="Proteomes" id="UP001152562">
    <property type="component" value="Unassembled WGS sequence"/>
</dbReference>
<sequence>MPFKPVTHVLFDMDGLILNTEDLYTLGFQEIASRYGKKFTFELKCQIMGQQSKEFAKSIIKALELPMSVDEFLVETRKIFNDLFPLCSVLPGVERLIRHLSKCNIPIGLATSSSQETYELKTKNHKDLFDLFTYKTLGSSDPDVKRGKPHPDIFYTAAAKFLERPNPQHCLVFEDSLNGVLAAAAAGMQVVLIPDSRLDHSLASDATLIIESMEHFKPELFGLPPLHE</sequence>
<dbReference type="SFLD" id="SFLDG01135">
    <property type="entry name" value="C1.5.6:_HAD__Beta-PGM__Phospha"/>
    <property type="match status" value="1"/>
</dbReference>
<keyword evidence="3" id="KW-0479">Metal-binding</keyword>
<organism evidence="9 10">
    <name type="scientific">Pieris brassicae</name>
    <name type="common">White butterfly</name>
    <name type="synonym">Large white butterfly</name>
    <dbReference type="NCBI Taxonomy" id="7116"/>
    <lineage>
        <taxon>Eukaryota</taxon>
        <taxon>Metazoa</taxon>
        <taxon>Ecdysozoa</taxon>
        <taxon>Arthropoda</taxon>
        <taxon>Hexapoda</taxon>
        <taxon>Insecta</taxon>
        <taxon>Pterygota</taxon>
        <taxon>Neoptera</taxon>
        <taxon>Endopterygota</taxon>
        <taxon>Lepidoptera</taxon>
        <taxon>Glossata</taxon>
        <taxon>Ditrysia</taxon>
        <taxon>Papilionoidea</taxon>
        <taxon>Pieridae</taxon>
        <taxon>Pierinae</taxon>
        <taxon>Pieris</taxon>
    </lineage>
</organism>